<keyword evidence="3" id="KW-0520">NAD</keyword>
<dbReference type="GO" id="GO:0016054">
    <property type="term" value="P:organic acid catabolic process"/>
    <property type="evidence" value="ECO:0007669"/>
    <property type="project" value="UniProtKB-ARBA"/>
</dbReference>
<name>A0A9X1Y741_9PROT</name>
<dbReference type="GO" id="GO:0051287">
    <property type="term" value="F:NAD binding"/>
    <property type="evidence" value="ECO:0007669"/>
    <property type="project" value="InterPro"/>
</dbReference>
<comment type="caution">
    <text evidence="7">The sequence shown here is derived from an EMBL/GenBank/DDBJ whole genome shotgun (WGS) entry which is preliminary data.</text>
</comment>
<dbReference type="InterPro" id="IPR008927">
    <property type="entry name" value="6-PGluconate_DH-like_C_sf"/>
</dbReference>
<dbReference type="RefSeq" id="WP_248665413.1">
    <property type="nucleotide sequence ID" value="NZ_JALPRX010000008.1"/>
</dbReference>
<dbReference type="InterPro" id="IPR002204">
    <property type="entry name" value="3-OH-isobutyrate_DH-rel_CS"/>
</dbReference>
<sequence length="299" mass="30524">MSGNAAIGFIGLGMMGAPMAERLIGEGVTLHVFDPSPDASIPFRDAGCVVHDGPRGVADAAACVFACLPKAAISESVAAEVAEGAAVRVHVEMSTIGRATVERIAARLAARGIGFVDSPVTGGPARVRAGALAVMTAGAPAAVEQALPWLSRIARTVFRVGDTPGLAQSMKLVNNLAVAATMATTFEALVYGARAGLDPAIMAEVLNAGTGRSFVTTDIVPRAVLTGSFDFGARLAILEKDVALGLSEAHALGVPMWANEQVARLYAFAASQGLAEADMSAVIRVMEGWAGTEVRARGG</sequence>
<evidence type="ECO:0000256" key="3">
    <source>
        <dbReference type="ARBA" id="ARBA00023027"/>
    </source>
</evidence>
<dbReference type="AlphaFoldDB" id="A0A9X1Y741"/>
<dbReference type="PANTHER" id="PTHR43060">
    <property type="entry name" value="3-HYDROXYISOBUTYRATE DEHYDROGENASE-LIKE 1, MITOCHONDRIAL-RELATED"/>
    <property type="match status" value="1"/>
</dbReference>
<dbReference type="Pfam" id="PF03446">
    <property type="entry name" value="NAD_binding_2"/>
    <property type="match status" value="1"/>
</dbReference>
<dbReference type="Gene3D" id="3.40.50.720">
    <property type="entry name" value="NAD(P)-binding Rossmann-like Domain"/>
    <property type="match status" value="1"/>
</dbReference>
<dbReference type="InterPro" id="IPR015815">
    <property type="entry name" value="HIBADH-related"/>
</dbReference>
<dbReference type="Gene3D" id="1.10.1040.10">
    <property type="entry name" value="N-(1-d-carboxylethyl)-l-norvaline Dehydrogenase, domain 2"/>
    <property type="match status" value="1"/>
</dbReference>
<reference evidence="7" key="1">
    <citation type="submission" date="2022-04" db="EMBL/GenBank/DDBJ databases">
        <title>Roseomonas acroporae sp. nov., isolated from coral Acropora digitifera.</title>
        <authorList>
            <person name="Sun H."/>
        </authorList>
    </citation>
    <scope>NUCLEOTIDE SEQUENCE</scope>
    <source>
        <strain evidence="7">NAR14</strain>
    </source>
</reference>
<dbReference type="Proteomes" id="UP001139516">
    <property type="component" value="Unassembled WGS sequence"/>
</dbReference>
<evidence type="ECO:0000256" key="2">
    <source>
        <dbReference type="ARBA" id="ARBA00023002"/>
    </source>
</evidence>
<dbReference type="SUPFAM" id="SSF48179">
    <property type="entry name" value="6-phosphogluconate dehydrogenase C-terminal domain-like"/>
    <property type="match status" value="1"/>
</dbReference>
<evidence type="ECO:0000256" key="1">
    <source>
        <dbReference type="ARBA" id="ARBA00009080"/>
    </source>
</evidence>
<feature type="active site" evidence="4">
    <location>
        <position position="171"/>
    </location>
</feature>
<evidence type="ECO:0000313" key="7">
    <source>
        <dbReference type="EMBL" id="MCK8783287.1"/>
    </source>
</evidence>
<evidence type="ECO:0000259" key="5">
    <source>
        <dbReference type="Pfam" id="PF03446"/>
    </source>
</evidence>
<keyword evidence="8" id="KW-1185">Reference proteome</keyword>
<evidence type="ECO:0000259" key="6">
    <source>
        <dbReference type="Pfam" id="PF14833"/>
    </source>
</evidence>
<dbReference type="GO" id="GO:0016491">
    <property type="term" value="F:oxidoreductase activity"/>
    <property type="evidence" value="ECO:0007669"/>
    <property type="project" value="UniProtKB-KW"/>
</dbReference>
<proteinExistence type="inferred from homology"/>
<protein>
    <submittedName>
        <fullName evidence="7">NAD(P)-dependent oxidoreductase</fullName>
    </submittedName>
</protein>
<dbReference type="PIRSF" id="PIRSF000103">
    <property type="entry name" value="HIBADH"/>
    <property type="match status" value="1"/>
</dbReference>
<dbReference type="EMBL" id="JALPRX010000008">
    <property type="protein sequence ID" value="MCK8783287.1"/>
    <property type="molecule type" value="Genomic_DNA"/>
</dbReference>
<feature type="domain" description="6-phosphogluconate dehydrogenase NADP-binding" evidence="5">
    <location>
        <begin position="7"/>
        <end position="161"/>
    </location>
</feature>
<dbReference type="InterPro" id="IPR013328">
    <property type="entry name" value="6PGD_dom2"/>
</dbReference>
<keyword evidence="2" id="KW-0560">Oxidoreductase</keyword>
<dbReference type="GO" id="GO:0050661">
    <property type="term" value="F:NADP binding"/>
    <property type="evidence" value="ECO:0007669"/>
    <property type="project" value="InterPro"/>
</dbReference>
<comment type="similarity">
    <text evidence="1">Belongs to the HIBADH-related family.</text>
</comment>
<dbReference type="PROSITE" id="PS00895">
    <property type="entry name" value="3_HYDROXYISOBUT_DH"/>
    <property type="match status" value="1"/>
</dbReference>
<dbReference type="PANTHER" id="PTHR43060:SF15">
    <property type="entry name" value="3-HYDROXYISOBUTYRATE DEHYDROGENASE-LIKE 1, MITOCHONDRIAL-RELATED"/>
    <property type="match status" value="1"/>
</dbReference>
<organism evidence="7 8">
    <name type="scientific">Roseomonas acroporae</name>
    <dbReference type="NCBI Taxonomy" id="2937791"/>
    <lineage>
        <taxon>Bacteria</taxon>
        <taxon>Pseudomonadati</taxon>
        <taxon>Pseudomonadota</taxon>
        <taxon>Alphaproteobacteria</taxon>
        <taxon>Acetobacterales</taxon>
        <taxon>Roseomonadaceae</taxon>
        <taxon>Roseomonas</taxon>
    </lineage>
</organism>
<feature type="domain" description="3-hydroxyisobutyrate dehydrogenase-like NAD-binding" evidence="6">
    <location>
        <begin position="165"/>
        <end position="285"/>
    </location>
</feature>
<evidence type="ECO:0000256" key="4">
    <source>
        <dbReference type="PIRSR" id="PIRSR000103-1"/>
    </source>
</evidence>
<dbReference type="InterPro" id="IPR029154">
    <property type="entry name" value="HIBADH-like_NADP-bd"/>
</dbReference>
<gene>
    <name evidence="7" type="ORF">M0638_02685</name>
</gene>
<dbReference type="InterPro" id="IPR006115">
    <property type="entry name" value="6PGDH_NADP-bd"/>
</dbReference>
<accession>A0A9X1Y741</accession>
<dbReference type="Pfam" id="PF14833">
    <property type="entry name" value="NAD_binding_11"/>
    <property type="match status" value="1"/>
</dbReference>
<evidence type="ECO:0000313" key="8">
    <source>
        <dbReference type="Proteomes" id="UP001139516"/>
    </source>
</evidence>
<dbReference type="SUPFAM" id="SSF51735">
    <property type="entry name" value="NAD(P)-binding Rossmann-fold domains"/>
    <property type="match status" value="1"/>
</dbReference>
<dbReference type="InterPro" id="IPR036291">
    <property type="entry name" value="NAD(P)-bd_dom_sf"/>
</dbReference>